<feature type="region of interest" description="Disordered" evidence="2">
    <location>
        <begin position="1"/>
        <end position="21"/>
    </location>
</feature>
<accession>A0A8D8Q4S0</accession>
<proteinExistence type="predicted"/>
<dbReference type="Gene3D" id="3.30.70.1820">
    <property type="entry name" value="L1 transposable element, RRM domain"/>
    <property type="match status" value="1"/>
</dbReference>
<evidence type="ECO:0000256" key="2">
    <source>
        <dbReference type="SAM" id="MobiDB-lite"/>
    </source>
</evidence>
<evidence type="ECO:0000256" key="1">
    <source>
        <dbReference type="SAM" id="Coils"/>
    </source>
</evidence>
<dbReference type="EMBL" id="HBUF01059041">
    <property type="protein sequence ID" value="CAG6625104.1"/>
    <property type="molecule type" value="Transcribed_RNA"/>
</dbReference>
<feature type="compositionally biased region" description="Polar residues" evidence="2">
    <location>
        <begin position="12"/>
        <end position="21"/>
    </location>
</feature>
<protein>
    <recommendedName>
        <fullName evidence="4">Transposase</fullName>
    </recommendedName>
</protein>
<reference evidence="3" key="1">
    <citation type="submission" date="2021-05" db="EMBL/GenBank/DDBJ databases">
        <authorList>
            <person name="Alioto T."/>
            <person name="Alioto T."/>
            <person name="Gomez Garrido J."/>
        </authorList>
    </citation>
    <scope>NUCLEOTIDE SEQUENCE</scope>
</reference>
<evidence type="ECO:0008006" key="4">
    <source>
        <dbReference type="Google" id="ProtNLM"/>
    </source>
</evidence>
<feature type="coiled-coil region" evidence="1">
    <location>
        <begin position="40"/>
        <end position="106"/>
    </location>
</feature>
<dbReference type="AlphaFoldDB" id="A0A8D8Q4S0"/>
<sequence>MSGKQNRAGVQKSASGANSNQMMDVEKLTKCLEKFSDMFMEKLAETMTKIEETNNLIQSESEKSRNIIDTLVTQMTEEMNKLRTKVKEMEKRIVENERRTDRIKNKQNLIIFGVKEETQENPATLENEVLKLIKTKLNVTIEKSEVDHIKRFGKAKDKKPIMLKLTTWKKKAQVLANTSKLKNTNIVIKEDIPKDIMDIRKKLYPKMKMYREQNRHAIIRYDKLYLDGKEVPYEDDEKNCA</sequence>
<evidence type="ECO:0000313" key="3">
    <source>
        <dbReference type="EMBL" id="CAG6625104.1"/>
    </source>
</evidence>
<name>A0A8D8Q4S0_9HEMI</name>
<organism evidence="3">
    <name type="scientific">Cacopsylla melanoneura</name>
    <dbReference type="NCBI Taxonomy" id="428564"/>
    <lineage>
        <taxon>Eukaryota</taxon>
        <taxon>Metazoa</taxon>
        <taxon>Ecdysozoa</taxon>
        <taxon>Arthropoda</taxon>
        <taxon>Hexapoda</taxon>
        <taxon>Insecta</taxon>
        <taxon>Pterygota</taxon>
        <taxon>Neoptera</taxon>
        <taxon>Paraneoptera</taxon>
        <taxon>Hemiptera</taxon>
        <taxon>Sternorrhyncha</taxon>
        <taxon>Psylloidea</taxon>
        <taxon>Psyllidae</taxon>
        <taxon>Psyllinae</taxon>
        <taxon>Cacopsylla</taxon>
    </lineage>
</organism>
<keyword evidence="1" id="KW-0175">Coiled coil</keyword>